<evidence type="ECO:0000256" key="1">
    <source>
        <dbReference type="ARBA" id="ARBA00001974"/>
    </source>
</evidence>
<reference evidence="5" key="1">
    <citation type="submission" date="2021-08" db="EMBL/GenBank/DDBJ databases">
        <title>WGS assembly of Ceratopteris richardii.</title>
        <authorList>
            <person name="Marchant D.B."/>
            <person name="Chen G."/>
            <person name="Jenkins J."/>
            <person name="Shu S."/>
            <person name="Leebens-Mack J."/>
            <person name="Grimwood J."/>
            <person name="Schmutz J."/>
            <person name="Soltis P."/>
            <person name="Soltis D."/>
            <person name="Chen Z.-H."/>
        </authorList>
    </citation>
    <scope>NUCLEOTIDE SEQUENCE</scope>
    <source>
        <strain evidence="5">Whitten #5841</strain>
        <tissue evidence="5">Leaf</tissue>
    </source>
</reference>
<dbReference type="InterPro" id="IPR039261">
    <property type="entry name" value="FNR_nucleotide-bd"/>
</dbReference>
<dbReference type="InterPro" id="IPR001433">
    <property type="entry name" value="OxRdtase_FAD/NAD-bd"/>
</dbReference>
<accession>A0A8T2SY04</accession>
<name>A0A8T2SY04_CERRI</name>
<protein>
    <recommendedName>
        <fullName evidence="4">Oxidoreductase FAD/NAD(P)-binding domain-containing protein</fullName>
    </recommendedName>
</protein>
<dbReference type="Proteomes" id="UP000825935">
    <property type="component" value="Chromosome 17"/>
</dbReference>
<dbReference type="Gene3D" id="3.40.50.80">
    <property type="entry name" value="Nucleotide-binding domain of ferredoxin-NADP reductase (FNR) module"/>
    <property type="match status" value="1"/>
</dbReference>
<dbReference type="AlphaFoldDB" id="A0A8T2SY04"/>
<comment type="cofactor">
    <cofactor evidence="1">
        <name>FAD</name>
        <dbReference type="ChEBI" id="CHEBI:57692"/>
    </cofactor>
</comment>
<sequence>MTPMKRTRHGLCSTWLSHLDPHNARLLVPVWIKGGLRFPDVSVPLILVGPGTGCAPFRALVEERISMSMSSVVAPIMFFFGCRHEEDDFLYKEFWLAQTQGSGVFSEEKGGGFYVAFSRDQARKVYVQHKIEEQSEKVWTMLNAGCAVYIAGSAVKMPSDVFSALERVVMQKGGMSEEAARRWLKQLERVGRYHVEAW</sequence>
<dbReference type="OrthoDB" id="1856718at2759"/>
<dbReference type="EMBL" id="CM035422">
    <property type="protein sequence ID" value="KAH7373999.1"/>
    <property type="molecule type" value="Genomic_DNA"/>
</dbReference>
<organism evidence="5 6">
    <name type="scientific">Ceratopteris richardii</name>
    <name type="common">Triangle waterfern</name>
    <dbReference type="NCBI Taxonomy" id="49495"/>
    <lineage>
        <taxon>Eukaryota</taxon>
        <taxon>Viridiplantae</taxon>
        <taxon>Streptophyta</taxon>
        <taxon>Embryophyta</taxon>
        <taxon>Tracheophyta</taxon>
        <taxon>Polypodiopsida</taxon>
        <taxon>Polypodiidae</taxon>
        <taxon>Polypodiales</taxon>
        <taxon>Pteridineae</taxon>
        <taxon>Pteridaceae</taxon>
        <taxon>Parkerioideae</taxon>
        <taxon>Ceratopteris</taxon>
    </lineage>
</organism>
<dbReference type="GO" id="GO:0016491">
    <property type="term" value="F:oxidoreductase activity"/>
    <property type="evidence" value="ECO:0007669"/>
    <property type="project" value="InterPro"/>
</dbReference>
<dbReference type="Pfam" id="PF00175">
    <property type="entry name" value="NAD_binding_1"/>
    <property type="match status" value="1"/>
</dbReference>
<evidence type="ECO:0000313" key="5">
    <source>
        <dbReference type="EMBL" id="KAH7373999.1"/>
    </source>
</evidence>
<keyword evidence="2" id="KW-0285">Flavoprotein</keyword>
<evidence type="ECO:0000313" key="6">
    <source>
        <dbReference type="Proteomes" id="UP000825935"/>
    </source>
</evidence>
<comment type="caution">
    <text evidence="5">The sequence shown here is derived from an EMBL/GenBank/DDBJ whole genome shotgun (WGS) entry which is preliminary data.</text>
</comment>
<dbReference type="OMA" id="HYTHRIE"/>
<feature type="domain" description="Oxidoreductase FAD/NAD(P)-binding" evidence="4">
    <location>
        <begin position="47"/>
        <end position="157"/>
    </location>
</feature>
<proteinExistence type="predicted"/>
<dbReference type="GO" id="GO:0005829">
    <property type="term" value="C:cytosol"/>
    <property type="evidence" value="ECO:0007669"/>
    <property type="project" value="TreeGrafter"/>
</dbReference>
<dbReference type="SUPFAM" id="SSF52343">
    <property type="entry name" value="Ferredoxin reductase-like, C-terminal NADP-linked domain"/>
    <property type="match status" value="1"/>
</dbReference>
<keyword evidence="6" id="KW-1185">Reference proteome</keyword>
<dbReference type="InterPro" id="IPR001709">
    <property type="entry name" value="Flavoprot_Pyr_Nucl_cyt_Rdtase"/>
</dbReference>
<dbReference type="FunFam" id="3.40.50.80:FF:000032">
    <property type="entry name" value="NADPH-dependent diflavin oxidoreductase 1"/>
    <property type="match status" value="1"/>
</dbReference>
<evidence type="ECO:0000256" key="3">
    <source>
        <dbReference type="ARBA" id="ARBA00022827"/>
    </source>
</evidence>
<evidence type="ECO:0000256" key="2">
    <source>
        <dbReference type="ARBA" id="ARBA00022630"/>
    </source>
</evidence>
<evidence type="ECO:0000259" key="4">
    <source>
        <dbReference type="Pfam" id="PF00175"/>
    </source>
</evidence>
<dbReference type="PANTHER" id="PTHR19384">
    <property type="entry name" value="NITRIC OXIDE SYNTHASE-RELATED"/>
    <property type="match status" value="1"/>
</dbReference>
<keyword evidence="3" id="KW-0274">FAD</keyword>
<dbReference type="PRINTS" id="PR00371">
    <property type="entry name" value="FPNCR"/>
</dbReference>
<dbReference type="PANTHER" id="PTHR19384:SF10">
    <property type="entry name" value="NADPH-DEPENDENT DIFLAVIN OXIDOREDUCTASE 1"/>
    <property type="match status" value="1"/>
</dbReference>
<dbReference type="GO" id="GO:0010181">
    <property type="term" value="F:FMN binding"/>
    <property type="evidence" value="ECO:0007669"/>
    <property type="project" value="TreeGrafter"/>
</dbReference>
<gene>
    <name evidence="5" type="ORF">KP509_17G083200</name>
</gene>
<dbReference type="GO" id="GO:0050660">
    <property type="term" value="F:flavin adenine dinucleotide binding"/>
    <property type="evidence" value="ECO:0007669"/>
    <property type="project" value="TreeGrafter"/>
</dbReference>